<evidence type="ECO:0000256" key="18">
    <source>
        <dbReference type="SAM" id="SignalP"/>
    </source>
</evidence>
<evidence type="ECO:0000256" key="12">
    <source>
        <dbReference type="ARBA" id="ARBA00022989"/>
    </source>
</evidence>
<keyword evidence="4" id="KW-0934">Plastid</keyword>
<dbReference type="InterPro" id="IPR039606">
    <property type="entry name" value="Phytol/farnesol_kinase"/>
</dbReference>
<reference evidence="21" key="1">
    <citation type="journal article" date="2016" name="Nat. Commun.">
        <title>The Gonium pectorale genome demonstrates co-option of cell cycle regulation during the evolution of multicellularity.</title>
        <authorList>
            <person name="Hanschen E.R."/>
            <person name="Marriage T.N."/>
            <person name="Ferris P.J."/>
            <person name="Hamaji T."/>
            <person name="Toyoda A."/>
            <person name="Fujiyama A."/>
            <person name="Neme R."/>
            <person name="Noguchi H."/>
            <person name="Minakuchi Y."/>
            <person name="Suzuki M."/>
            <person name="Kawai-Toyooka H."/>
            <person name="Smith D.R."/>
            <person name="Sparks H."/>
            <person name="Anderson J."/>
            <person name="Bakaric R."/>
            <person name="Luria V."/>
            <person name="Karger A."/>
            <person name="Kirschner M.W."/>
            <person name="Durand P.M."/>
            <person name="Michod R.E."/>
            <person name="Nozaki H."/>
            <person name="Olson B.J."/>
        </authorList>
    </citation>
    <scope>NUCLEOTIDE SEQUENCE [LARGE SCALE GENOMIC DNA]</scope>
    <source>
        <strain evidence="21">NIES-2863</strain>
    </source>
</reference>
<dbReference type="GO" id="GO:0008270">
    <property type="term" value="F:zinc ion binding"/>
    <property type="evidence" value="ECO:0007669"/>
    <property type="project" value="UniProtKB-KW"/>
</dbReference>
<keyword evidence="6" id="KW-0812">Transmembrane</keyword>
<dbReference type="Pfam" id="PF01753">
    <property type="entry name" value="zf-MYND"/>
    <property type="match status" value="1"/>
</dbReference>
<dbReference type="EC" id="2.7.1.182" evidence="15"/>
<evidence type="ECO:0000256" key="1">
    <source>
        <dbReference type="ARBA" id="ARBA00004508"/>
    </source>
</evidence>
<comment type="caution">
    <text evidence="20">The sequence shown here is derived from an EMBL/GenBank/DDBJ whole genome shotgun (WGS) entry which is preliminary data.</text>
</comment>
<dbReference type="GO" id="GO:0016020">
    <property type="term" value="C:membrane"/>
    <property type="evidence" value="ECO:0007669"/>
    <property type="project" value="UniProtKB-SubCell"/>
</dbReference>
<evidence type="ECO:0000256" key="8">
    <source>
        <dbReference type="ARBA" id="ARBA00022771"/>
    </source>
</evidence>
<evidence type="ECO:0000256" key="9">
    <source>
        <dbReference type="ARBA" id="ARBA00022777"/>
    </source>
</evidence>
<keyword evidence="5" id="KW-0808">Transferase</keyword>
<feature type="chain" id="PRO_5007561983" description="phytol kinase" evidence="18">
    <location>
        <begin position="21"/>
        <end position="138"/>
    </location>
</feature>
<keyword evidence="21" id="KW-1185">Reference proteome</keyword>
<dbReference type="STRING" id="33097.A0A150GDL9"/>
<dbReference type="GO" id="GO:0010276">
    <property type="term" value="F:phytol kinase activity"/>
    <property type="evidence" value="ECO:0007669"/>
    <property type="project" value="UniProtKB-EC"/>
</dbReference>
<keyword evidence="10" id="KW-0862">Zinc</keyword>
<accession>A0A150GDL9</accession>
<evidence type="ECO:0000259" key="19">
    <source>
        <dbReference type="PROSITE" id="PS50865"/>
    </source>
</evidence>
<keyword evidence="18" id="KW-0732">Signal</keyword>
<evidence type="ECO:0000256" key="3">
    <source>
        <dbReference type="ARBA" id="ARBA00022528"/>
    </source>
</evidence>
<evidence type="ECO:0000256" key="16">
    <source>
        <dbReference type="ARBA" id="ARBA00048889"/>
    </source>
</evidence>
<evidence type="ECO:0000256" key="6">
    <source>
        <dbReference type="ARBA" id="ARBA00022692"/>
    </source>
</evidence>
<dbReference type="GO" id="GO:0009507">
    <property type="term" value="C:chloroplast"/>
    <property type="evidence" value="ECO:0007669"/>
    <property type="project" value="UniProtKB-SubCell"/>
</dbReference>
<evidence type="ECO:0000256" key="7">
    <source>
        <dbReference type="ARBA" id="ARBA00022723"/>
    </source>
</evidence>
<keyword evidence="12" id="KW-1133">Transmembrane helix</keyword>
<evidence type="ECO:0000313" key="21">
    <source>
        <dbReference type="Proteomes" id="UP000075714"/>
    </source>
</evidence>
<evidence type="ECO:0000256" key="4">
    <source>
        <dbReference type="ARBA" id="ARBA00022640"/>
    </source>
</evidence>
<feature type="domain" description="MYND-type" evidence="19">
    <location>
        <begin position="84"/>
        <end position="125"/>
    </location>
</feature>
<dbReference type="Proteomes" id="UP000075714">
    <property type="component" value="Unassembled WGS sequence"/>
</dbReference>
<keyword evidence="11" id="KW-0809">Transit peptide</keyword>
<keyword evidence="3" id="KW-0150">Chloroplast</keyword>
<feature type="signal peptide" evidence="18">
    <location>
        <begin position="1"/>
        <end position="20"/>
    </location>
</feature>
<gene>
    <name evidence="20" type="ORF">GPECTOR_32g521</name>
</gene>
<comment type="catalytic activity">
    <reaction evidence="16">
        <text>phytol + CTP = phytyl phosphate + CDP + H(+)</text>
        <dbReference type="Rhea" id="RHEA:38055"/>
        <dbReference type="ChEBI" id="CHEBI:15378"/>
        <dbReference type="ChEBI" id="CHEBI:17327"/>
        <dbReference type="ChEBI" id="CHEBI:37563"/>
        <dbReference type="ChEBI" id="CHEBI:58069"/>
        <dbReference type="ChEBI" id="CHEBI:75483"/>
        <dbReference type="EC" id="2.7.1.182"/>
    </reaction>
</comment>
<dbReference type="OrthoDB" id="550206at2759"/>
<dbReference type="Gene3D" id="6.10.140.2220">
    <property type="match status" value="1"/>
</dbReference>
<dbReference type="PROSITE" id="PS50865">
    <property type="entry name" value="ZF_MYND_2"/>
    <property type="match status" value="1"/>
</dbReference>
<keyword evidence="13" id="KW-0472">Membrane</keyword>
<dbReference type="SUPFAM" id="SSF144232">
    <property type="entry name" value="HIT/MYND zinc finger-like"/>
    <property type="match status" value="1"/>
</dbReference>
<evidence type="ECO:0000256" key="13">
    <source>
        <dbReference type="ARBA" id="ARBA00023136"/>
    </source>
</evidence>
<comment type="subcellular location">
    <subcellularLocation>
        <location evidence="1">Plastid</location>
        <location evidence="1">Chloroplast membrane</location>
        <topology evidence="1">Multi-pass membrane protein</topology>
    </subcellularLocation>
</comment>
<evidence type="ECO:0000256" key="15">
    <source>
        <dbReference type="ARBA" id="ARBA00039024"/>
    </source>
</evidence>
<comment type="similarity">
    <text evidence="2">Belongs to the polyprenol kinase family.</text>
</comment>
<evidence type="ECO:0000256" key="5">
    <source>
        <dbReference type="ARBA" id="ARBA00022679"/>
    </source>
</evidence>
<evidence type="ECO:0000313" key="20">
    <source>
        <dbReference type="EMBL" id="KXZ47908.1"/>
    </source>
</evidence>
<organism evidence="20 21">
    <name type="scientific">Gonium pectorale</name>
    <name type="common">Green alga</name>
    <dbReference type="NCBI Taxonomy" id="33097"/>
    <lineage>
        <taxon>Eukaryota</taxon>
        <taxon>Viridiplantae</taxon>
        <taxon>Chlorophyta</taxon>
        <taxon>core chlorophytes</taxon>
        <taxon>Chlorophyceae</taxon>
        <taxon>CS clade</taxon>
        <taxon>Chlamydomonadales</taxon>
        <taxon>Volvocaceae</taxon>
        <taxon>Gonium</taxon>
    </lineage>
</organism>
<comment type="pathway">
    <text evidence="14">Cofactor biosynthesis; tocopherol biosynthesis.</text>
</comment>
<dbReference type="InterPro" id="IPR002893">
    <property type="entry name" value="Znf_MYND"/>
</dbReference>
<sequence length="138" mass="14564">MAFRHFAATVFAVLIGGAGASKVVRLPDGTQVRNALAQYRRDRAGREAEEATAVAASAVLPPPLPVEAAALATRRLRVCANPRCANFGRAAEADLDLKQCAGCRAVRYCGAECQRAHWPEHRHACAELKAAATGEVAG</sequence>
<evidence type="ECO:0000256" key="17">
    <source>
        <dbReference type="PROSITE-ProRule" id="PRU00134"/>
    </source>
</evidence>
<evidence type="ECO:0000256" key="2">
    <source>
        <dbReference type="ARBA" id="ARBA00010794"/>
    </source>
</evidence>
<protein>
    <recommendedName>
        <fullName evidence="15">phytol kinase</fullName>
        <ecNumber evidence="15">2.7.1.182</ecNumber>
    </recommendedName>
</protein>
<dbReference type="EMBL" id="LSYV01000033">
    <property type="protein sequence ID" value="KXZ47908.1"/>
    <property type="molecule type" value="Genomic_DNA"/>
</dbReference>
<dbReference type="PANTHER" id="PTHR32523:SF8">
    <property type="entry name" value="DOLICHOL KINASE"/>
    <property type="match status" value="1"/>
</dbReference>
<keyword evidence="8 17" id="KW-0863">Zinc-finger</keyword>
<evidence type="ECO:0000256" key="10">
    <source>
        <dbReference type="ARBA" id="ARBA00022833"/>
    </source>
</evidence>
<dbReference type="PANTHER" id="PTHR32523">
    <property type="entry name" value="PHYTOL KINASE 1, CHLOROPLASTIC"/>
    <property type="match status" value="1"/>
</dbReference>
<evidence type="ECO:0000256" key="14">
    <source>
        <dbReference type="ARBA" id="ARBA00024015"/>
    </source>
</evidence>
<keyword evidence="9" id="KW-0418">Kinase</keyword>
<evidence type="ECO:0000256" key="11">
    <source>
        <dbReference type="ARBA" id="ARBA00022946"/>
    </source>
</evidence>
<keyword evidence="7" id="KW-0479">Metal-binding</keyword>
<dbReference type="AlphaFoldDB" id="A0A150GDL9"/>
<name>A0A150GDL9_GONPE</name>
<proteinExistence type="inferred from homology"/>